<sequence>MIPSRLAAYFLANKQRCGIYRLPPGWTHEPSDPALCWKTLAPLPAIDRETLLAALGETLAFPDYYGQNWDAAWDCLTELDWPAGKLLVIHLPIAADSPVIAADLQIFLELLGDACQHWADLDHALCLLVETPRADLSALPVLPDLDG</sequence>
<accession>A0A1H7CMD0</accession>
<dbReference type="STRING" id="915471.SAMN05216201_12810"/>
<feature type="domain" description="Barstar (barnase inhibitor)" evidence="2">
    <location>
        <begin position="47"/>
        <end position="129"/>
    </location>
</feature>
<dbReference type="InterPro" id="IPR035905">
    <property type="entry name" value="Barstar-like_sf"/>
</dbReference>
<proteinExistence type="inferred from homology"/>
<evidence type="ECO:0000313" key="3">
    <source>
        <dbReference type="EMBL" id="SEJ90761.1"/>
    </source>
</evidence>
<reference evidence="4" key="1">
    <citation type="submission" date="2016-10" db="EMBL/GenBank/DDBJ databases">
        <authorList>
            <person name="Varghese N."/>
            <person name="Submissions S."/>
        </authorList>
    </citation>
    <scope>NUCLEOTIDE SEQUENCE [LARGE SCALE GENOMIC DNA]</scope>
    <source>
        <strain evidence="4">LMG 25967</strain>
    </source>
</reference>
<dbReference type="InterPro" id="IPR000468">
    <property type="entry name" value="Barstar"/>
</dbReference>
<organism evidence="3 4">
    <name type="scientific">Pseudomonas linyingensis</name>
    <dbReference type="NCBI Taxonomy" id="915471"/>
    <lineage>
        <taxon>Bacteria</taxon>
        <taxon>Pseudomonadati</taxon>
        <taxon>Pseudomonadota</taxon>
        <taxon>Gammaproteobacteria</taxon>
        <taxon>Pseudomonadales</taxon>
        <taxon>Pseudomonadaceae</taxon>
        <taxon>Pseudomonas</taxon>
    </lineage>
</organism>
<dbReference type="RefSeq" id="WP_090313682.1">
    <property type="nucleotide sequence ID" value="NZ_FNZE01000028.1"/>
</dbReference>
<dbReference type="SUPFAM" id="SSF52038">
    <property type="entry name" value="Barstar-related"/>
    <property type="match status" value="1"/>
</dbReference>
<evidence type="ECO:0000313" key="4">
    <source>
        <dbReference type="Proteomes" id="UP000242930"/>
    </source>
</evidence>
<protein>
    <submittedName>
        <fullName evidence="3">Barstar (Barnase inhibitor)</fullName>
    </submittedName>
</protein>
<gene>
    <name evidence="3" type="ORF">SAMN05216201_12810</name>
</gene>
<dbReference type="Proteomes" id="UP000242930">
    <property type="component" value="Unassembled WGS sequence"/>
</dbReference>
<name>A0A1H7CMD0_9PSED</name>
<dbReference type="Pfam" id="PF01337">
    <property type="entry name" value="Barstar"/>
    <property type="match status" value="1"/>
</dbReference>
<dbReference type="Gene3D" id="3.30.370.10">
    <property type="entry name" value="Barstar-like"/>
    <property type="match status" value="1"/>
</dbReference>
<dbReference type="EMBL" id="FNZE01000028">
    <property type="protein sequence ID" value="SEJ90761.1"/>
    <property type="molecule type" value="Genomic_DNA"/>
</dbReference>
<evidence type="ECO:0000256" key="1">
    <source>
        <dbReference type="ARBA" id="ARBA00006845"/>
    </source>
</evidence>
<keyword evidence="4" id="KW-1185">Reference proteome</keyword>
<comment type="similarity">
    <text evidence="1">Belongs to the barstar family.</text>
</comment>
<dbReference type="AlphaFoldDB" id="A0A1H7CMD0"/>
<evidence type="ECO:0000259" key="2">
    <source>
        <dbReference type="Pfam" id="PF01337"/>
    </source>
</evidence>